<feature type="coiled-coil region" evidence="1">
    <location>
        <begin position="315"/>
        <end position="370"/>
    </location>
</feature>
<dbReference type="PRINTS" id="PR00109">
    <property type="entry name" value="TYRKINASE"/>
</dbReference>
<keyword evidence="5" id="KW-1185">Reference proteome</keyword>
<gene>
    <name evidence="4" type="ORF">M9Y10_030258</name>
</gene>
<dbReference type="InterPro" id="IPR011009">
    <property type="entry name" value="Kinase-like_dom_sf"/>
</dbReference>
<evidence type="ECO:0000256" key="1">
    <source>
        <dbReference type="SAM" id="Coils"/>
    </source>
</evidence>
<dbReference type="Pfam" id="PF00069">
    <property type="entry name" value="Pkinase"/>
    <property type="match status" value="1"/>
</dbReference>
<dbReference type="InterPro" id="IPR008271">
    <property type="entry name" value="Ser/Thr_kinase_AS"/>
</dbReference>
<dbReference type="Proteomes" id="UP001470230">
    <property type="component" value="Unassembled WGS sequence"/>
</dbReference>
<dbReference type="SUPFAM" id="SSF56112">
    <property type="entry name" value="Protein kinase-like (PK-like)"/>
    <property type="match status" value="1"/>
</dbReference>
<dbReference type="EMBL" id="JAPFFF010000004">
    <property type="protein sequence ID" value="KAK8893002.1"/>
    <property type="molecule type" value="Genomic_DNA"/>
</dbReference>
<dbReference type="SMART" id="SM00220">
    <property type="entry name" value="S_TKc"/>
    <property type="match status" value="1"/>
</dbReference>
<evidence type="ECO:0000256" key="2">
    <source>
        <dbReference type="SAM" id="Phobius"/>
    </source>
</evidence>
<dbReference type="PROSITE" id="PS00108">
    <property type="entry name" value="PROTEIN_KINASE_ST"/>
    <property type="match status" value="1"/>
</dbReference>
<accession>A0ABR2KPG2</accession>
<evidence type="ECO:0000313" key="5">
    <source>
        <dbReference type="Proteomes" id="UP001470230"/>
    </source>
</evidence>
<feature type="transmembrane region" description="Helical" evidence="2">
    <location>
        <begin position="609"/>
        <end position="632"/>
    </location>
</feature>
<keyword evidence="2" id="KW-1133">Transmembrane helix</keyword>
<feature type="transmembrane region" description="Helical" evidence="2">
    <location>
        <begin position="409"/>
        <end position="426"/>
    </location>
</feature>
<feature type="transmembrane region" description="Helical" evidence="2">
    <location>
        <begin position="446"/>
        <end position="463"/>
    </location>
</feature>
<feature type="transmembrane region" description="Helical" evidence="2">
    <location>
        <begin position="475"/>
        <end position="502"/>
    </location>
</feature>
<reference evidence="4 5" key="1">
    <citation type="submission" date="2024-04" db="EMBL/GenBank/DDBJ databases">
        <title>Tritrichomonas musculus Genome.</title>
        <authorList>
            <person name="Alves-Ferreira E."/>
            <person name="Grigg M."/>
            <person name="Lorenzi H."/>
            <person name="Galac M."/>
        </authorList>
    </citation>
    <scope>NUCLEOTIDE SEQUENCE [LARGE SCALE GENOMIC DNA]</scope>
    <source>
        <strain evidence="4 5">EAF2021</strain>
    </source>
</reference>
<evidence type="ECO:0000259" key="3">
    <source>
        <dbReference type="PROSITE" id="PS50011"/>
    </source>
</evidence>
<feature type="transmembrane region" description="Helical" evidence="2">
    <location>
        <begin position="386"/>
        <end position="403"/>
    </location>
</feature>
<dbReference type="PROSITE" id="PS50011">
    <property type="entry name" value="PROTEIN_KINASE_DOM"/>
    <property type="match status" value="1"/>
</dbReference>
<dbReference type="InterPro" id="IPR050167">
    <property type="entry name" value="Ser_Thr_protein_kinase"/>
</dbReference>
<sequence length="635" mass="73824">MLSNINSINEIDINKFDNHGVIKPGCFGIVYKIQEKRTHNLFAAKILIGDYSNEQFKTMIDREIAILKFVNHPTIIKYFGYSLRDVHNENNVTIITEFAKNGSLSDILEKILSSNGPSNYDNTTRQIILTGISRGMKYLHDLNIIHRDLKPDNILLDENFRPLITDFGLSKFYQGSYSNIQSQIVGTSIYMAPEVHSGINYDSKADVYSFGILMYEVVMDAVPYPKLKNHEIGINEFKDKVVNHNYRPEFKYHVKESIKTLIEKCWSADPKERPTFSEIYDMLSSKDDGTYLLDDVDIDEFNLYVEDINKASTPIDELINKMEKIEKEKNKLQNYSEQLENENNEIKDIADKLLNENNKLIETCQHFNDEVNKKSAFLSGNKMQHALYTILSEIIVFIFINSFYFEINYYYVFLIASQLFICFSLFYEYKASYYSNYKTINCRYHLLYLAIFVINIIIHTFALKPKNDDDAFNALYLLQIVLYIIVMNTKESFLLITQFSFFANAFWHFSAQKAINYFIAILNILQYIFYLLEKNVYNLIFILEAIVITCNYSQLKEIIYPIAFIQIILFLFTNVKCLYLAPILLLAIGLFIIKALYDLVKSDKASSGFIAAALLYGFNTIVLIATCIYKMFFCC</sequence>
<comment type="caution">
    <text evidence="4">The sequence shown here is derived from an EMBL/GenBank/DDBJ whole genome shotgun (WGS) entry which is preliminary data.</text>
</comment>
<dbReference type="InterPro" id="IPR000719">
    <property type="entry name" value="Prot_kinase_dom"/>
</dbReference>
<name>A0ABR2KPG2_9EUKA</name>
<evidence type="ECO:0000313" key="4">
    <source>
        <dbReference type="EMBL" id="KAK8893002.1"/>
    </source>
</evidence>
<feature type="transmembrane region" description="Helical" evidence="2">
    <location>
        <begin position="514"/>
        <end position="530"/>
    </location>
</feature>
<keyword evidence="2" id="KW-0472">Membrane</keyword>
<feature type="transmembrane region" description="Helical" evidence="2">
    <location>
        <begin position="579"/>
        <end position="597"/>
    </location>
</feature>
<keyword evidence="1" id="KW-0175">Coiled coil</keyword>
<dbReference type="PANTHER" id="PTHR23257">
    <property type="entry name" value="SERINE-THREONINE PROTEIN KINASE"/>
    <property type="match status" value="1"/>
</dbReference>
<proteinExistence type="predicted"/>
<protein>
    <recommendedName>
        <fullName evidence="3">Protein kinase domain-containing protein</fullName>
    </recommendedName>
</protein>
<organism evidence="4 5">
    <name type="scientific">Tritrichomonas musculus</name>
    <dbReference type="NCBI Taxonomy" id="1915356"/>
    <lineage>
        <taxon>Eukaryota</taxon>
        <taxon>Metamonada</taxon>
        <taxon>Parabasalia</taxon>
        <taxon>Tritrichomonadida</taxon>
        <taxon>Tritrichomonadidae</taxon>
        <taxon>Tritrichomonas</taxon>
    </lineage>
</organism>
<dbReference type="InterPro" id="IPR001245">
    <property type="entry name" value="Ser-Thr/Tyr_kinase_cat_dom"/>
</dbReference>
<keyword evidence="2" id="KW-0812">Transmembrane</keyword>
<dbReference type="Gene3D" id="1.10.510.10">
    <property type="entry name" value="Transferase(Phosphotransferase) domain 1"/>
    <property type="match status" value="1"/>
</dbReference>
<feature type="domain" description="Protein kinase" evidence="3">
    <location>
        <begin position="16"/>
        <end position="292"/>
    </location>
</feature>